<feature type="signal peptide" evidence="5">
    <location>
        <begin position="1"/>
        <end position="24"/>
    </location>
</feature>
<evidence type="ECO:0000256" key="3">
    <source>
        <dbReference type="ARBA" id="ARBA00023004"/>
    </source>
</evidence>
<accession>D8PBH6</accession>
<dbReference type="InterPro" id="IPR036909">
    <property type="entry name" value="Cyt_c-like_dom_sf"/>
</dbReference>
<feature type="domain" description="Cytochrome c" evidence="6">
    <location>
        <begin position="32"/>
        <end position="129"/>
    </location>
</feature>
<gene>
    <name evidence="7" type="ORF">NIDE0818</name>
</gene>
<dbReference type="InterPro" id="IPR051459">
    <property type="entry name" value="Cytochrome_c-type_DH"/>
</dbReference>
<dbReference type="PROSITE" id="PS51007">
    <property type="entry name" value="CYTC"/>
    <property type="match status" value="2"/>
</dbReference>
<protein>
    <recommendedName>
        <fullName evidence="6">Cytochrome c domain-containing protein</fullName>
    </recommendedName>
</protein>
<dbReference type="Gene3D" id="1.10.760.10">
    <property type="entry name" value="Cytochrome c-like domain"/>
    <property type="match status" value="2"/>
</dbReference>
<dbReference type="HOGENOM" id="CLU_087534_0_0_0"/>
<dbReference type="GO" id="GO:0046872">
    <property type="term" value="F:metal ion binding"/>
    <property type="evidence" value="ECO:0007669"/>
    <property type="project" value="UniProtKB-KW"/>
</dbReference>
<dbReference type="PANTHER" id="PTHR35008">
    <property type="entry name" value="BLL4482 PROTEIN-RELATED"/>
    <property type="match status" value="1"/>
</dbReference>
<proteinExistence type="predicted"/>
<dbReference type="GO" id="GO:0020037">
    <property type="term" value="F:heme binding"/>
    <property type="evidence" value="ECO:0007669"/>
    <property type="project" value="InterPro"/>
</dbReference>
<dbReference type="STRING" id="330214.NIDE0818"/>
<keyword evidence="1 4" id="KW-0349">Heme</keyword>
<name>D8PBH6_9BACT</name>
<feature type="chain" id="PRO_5003119799" description="Cytochrome c domain-containing protein" evidence="5">
    <location>
        <begin position="25"/>
        <end position="257"/>
    </location>
</feature>
<dbReference type="SUPFAM" id="SSF46626">
    <property type="entry name" value="Cytochrome c"/>
    <property type="match status" value="2"/>
</dbReference>
<dbReference type="AlphaFoldDB" id="D8PBH6"/>
<evidence type="ECO:0000256" key="4">
    <source>
        <dbReference type="PROSITE-ProRule" id="PRU00433"/>
    </source>
</evidence>
<evidence type="ECO:0000313" key="7">
    <source>
        <dbReference type="EMBL" id="CBK40585.1"/>
    </source>
</evidence>
<evidence type="ECO:0000256" key="5">
    <source>
        <dbReference type="SAM" id="SignalP"/>
    </source>
</evidence>
<keyword evidence="8" id="KW-1185">Reference proteome</keyword>
<feature type="domain" description="Cytochrome c" evidence="6">
    <location>
        <begin position="152"/>
        <end position="252"/>
    </location>
</feature>
<dbReference type="InterPro" id="IPR009056">
    <property type="entry name" value="Cyt_c-like_dom"/>
</dbReference>
<keyword evidence="2 4" id="KW-0479">Metal-binding</keyword>
<dbReference type="Proteomes" id="UP000001660">
    <property type="component" value="Chromosome"/>
</dbReference>
<dbReference type="KEGG" id="nde:NIDE0818"/>
<dbReference type="eggNOG" id="COG2010">
    <property type="taxonomic scope" value="Bacteria"/>
</dbReference>
<dbReference type="GO" id="GO:0009055">
    <property type="term" value="F:electron transfer activity"/>
    <property type="evidence" value="ECO:0007669"/>
    <property type="project" value="InterPro"/>
</dbReference>
<dbReference type="EMBL" id="FP929003">
    <property type="protein sequence ID" value="CBK40585.1"/>
    <property type="molecule type" value="Genomic_DNA"/>
</dbReference>
<evidence type="ECO:0000313" key="8">
    <source>
        <dbReference type="Proteomes" id="UP000001660"/>
    </source>
</evidence>
<evidence type="ECO:0000256" key="1">
    <source>
        <dbReference type="ARBA" id="ARBA00022617"/>
    </source>
</evidence>
<sequence length="257" mass="28358">MHRRVLRYLAILIVTGFCATTAQALRPKDGRDTITEGHRIYDRACVWCHGTEGKGDGPSGWSIGRYAAPRPRDFTAESYKLRSTPSGELPTDQDLFRTITQGIPGFMPSYRSLNEQERWQVIAYLKSLNPAFEQEQPTPMVLPSPPLFPSGNGITNGRALYAKYECRTCHGDNGAGDGPESKAGHLRDAYNLPITATDLTDPSSFKNGATPHDLYRSIMTGLDGTPMPAYADQFAGQEEAAWDLVWYLQSLSGQPGR</sequence>
<dbReference type="Pfam" id="PF13442">
    <property type="entry name" value="Cytochrome_CBB3"/>
    <property type="match status" value="2"/>
</dbReference>
<keyword evidence="5" id="KW-0732">Signal</keyword>
<evidence type="ECO:0000256" key="2">
    <source>
        <dbReference type="ARBA" id="ARBA00022723"/>
    </source>
</evidence>
<reference evidence="7 8" key="1">
    <citation type="journal article" date="2010" name="Proc. Natl. Acad. Sci. U.S.A.">
        <title>A Nitrospira metagenome illuminates the physiology and evolution of globally important nitrite-oxidizing bacteria.</title>
        <authorList>
            <person name="Lucker S."/>
            <person name="Wagner M."/>
            <person name="Maixner F."/>
            <person name="Pelletier E."/>
            <person name="Koch H."/>
            <person name="Vacherie B."/>
            <person name="Rattei T."/>
            <person name="Sinninghe Damste J."/>
            <person name="Spieck E."/>
            <person name="Le Paslier D."/>
            <person name="Daims H."/>
        </authorList>
    </citation>
    <scope>NUCLEOTIDE SEQUENCE [LARGE SCALE GENOMIC DNA]</scope>
</reference>
<dbReference type="PANTHER" id="PTHR35008:SF8">
    <property type="entry name" value="ALCOHOL DEHYDROGENASE CYTOCHROME C SUBUNIT"/>
    <property type="match status" value="1"/>
</dbReference>
<organism evidence="7 8">
    <name type="scientific">Nitrospira defluvii</name>
    <dbReference type="NCBI Taxonomy" id="330214"/>
    <lineage>
        <taxon>Bacteria</taxon>
        <taxon>Pseudomonadati</taxon>
        <taxon>Nitrospirota</taxon>
        <taxon>Nitrospiria</taxon>
        <taxon>Nitrospirales</taxon>
        <taxon>Nitrospiraceae</taxon>
        <taxon>Nitrospira</taxon>
    </lineage>
</organism>
<keyword evidence="3 4" id="KW-0408">Iron</keyword>
<evidence type="ECO:0000259" key="6">
    <source>
        <dbReference type="PROSITE" id="PS51007"/>
    </source>
</evidence>